<dbReference type="Proteomes" id="UP000249579">
    <property type="component" value="Unassembled WGS sequence"/>
</dbReference>
<dbReference type="Gene3D" id="3.40.630.30">
    <property type="match status" value="1"/>
</dbReference>
<reference evidence="2 3" key="1">
    <citation type="journal article" date="2018" name="Front. Microbiol.">
        <title>Description and Comparative Genomics of Macrococcus caseolyticus subsp. hominis subsp. nov., Macrococcus goetzii sp. nov., Macrococcus epidermidis sp. nov., and Macrococcus bohemicus sp. nov., Novel Macrococci From Human Clinical Material With Virulence Potential and Suspected Uptake of Foreign DNA by Natural Transformation.</title>
        <authorList>
            <person name="Maslanova I."/>
            <person name="Wertheimer Z."/>
            <person name="Sedlacek I."/>
            <person name="Svec P."/>
            <person name="Indrakova A."/>
            <person name="Kovarovic V."/>
            <person name="Schumann P."/>
            <person name="Sproer C."/>
            <person name="Kralova S."/>
            <person name="Sedo O."/>
            <person name="Kristofova L."/>
            <person name="Vrbovska V."/>
            <person name="Fuzik T."/>
            <person name="Petras P."/>
            <person name="Zdrahal Z."/>
            <person name="Ruzickova V."/>
            <person name="Doskar J."/>
            <person name="Pantucek R."/>
        </authorList>
    </citation>
    <scope>NUCLEOTIDE SEQUENCE [LARGE SCALE GENOMIC DNA]</scope>
    <source>
        <strain evidence="2 3">03/115</strain>
    </source>
</reference>
<dbReference type="OrthoDB" id="423921at2"/>
<dbReference type="Pfam" id="PF00583">
    <property type="entry name" value="Acetyltransf_1"/>
    <property type="match status" value="1"/>
</dbReference>
<name>A0A328AB37_9STAP</name>
<gene>
    <name evidence="2" type="ORF">BHX94_01940</name>
</gene>
<organism evidence="2 3">
    <name type="scientific">Macrococcoides bohemicum</name>
    <dbReference type="NCBI Taxonomy" id="1903056"/>
    <lineage>
        <taxon>Bacteria</taxon>
        <taxon>Bacillati</taxon>
        <taxon>Bacillota</taxon>
        <taxon>Bacilli</taxon>
        <taxon>Bacillales</taxon>
        <taxon>Staphylococcaceae</taxon>
        <taxon>Macrococcoides</taxon>
    </lineage>
</organism>
<evidence type="ECO:0000313" key="3">
    <source>
        <dbReference type="Proteomes" id="UP000249579"/>
    </source>
</evidence>
<evidence type="ECO:0000313" key="2">
    <source>
        <dbReference type="EMBL" id="RAK50248.1"/>
    </source>
</evidence>
<dbReference type="SUPFAM" id="SSF55729">
    <property type="entry name" value="Acyl-CoA N-acyltransferases (Nat)"/>
    <property type="match status" value="1"/>
</dbReference>
<dbReference type="InterPro" id="IPR016181">
    <property type="entry name" value="Acyl_CoA_acyltransferase"/>
</dbReference>
<evidence type="ECO:0000259" key="1">
    <source>
        <dbReference type="PROSITE" id="PS51186"/>
    </source>
</evidence>
<dbReference type="GO" id="GO:0016747">
    <property type="term" value="F:acyltransferase activity, transferring groups other than amino-acyl groups"/>
    <property type="evidence" value="ECO:0007669"/>
    <property type="project" value="InterPro"/>
</dbReference>
<keyword evidence="2" id="KW-0808">Transferase</keyword>
<protein>
    <submittedName>
        <fullName evidence="2">GNAT family N-acetyltransferase</fullName>
    </submittedName>
</protein>
<accession>A0A328AB37</accession>
<sequence>MFMLKCMHCNQAGNNRGVNMYNIIPMHRTAAEEISIWDFGKGYEFYNIEEDPYVIETFLNGHYYIVYKNDEIFGFFCDGESARINETYPEDDDILDVGFALNPHWIGQKMGEQLLNIMFQYYHALYDVHIFRVTVASFNVRGIKLYERMGFYEVNTFYETIDNENIKFIVMCYNQSQD</sequence>
<dbReference type="AlphaFoldDB" id="A0A328AB37"/>
<feature type="domain" description="N-acetyltransferase" evidence="1">
    <location>
        <begin position="18"/>
        <end position="176"/>
    </location>
</feature>
<comment type="caution">
    <text evidence="2">The sequence shown here is derived from an EMBL/GenBank/DDBJ whole genome shotgun (WGS) entry which is preliminary data.</text>
</comment>
<dbReference type="InterPro" id="IPR000182">
    <property type="entry name" value="GNAT_dom"/>
</dbReference>
<dbReference type="PROSITE" id="PS51186">
    <property type="entry name" value="GNAT"/>
    <property type="match status" value="1"/>
</dbReference>
<dbReference type="EMBL" id="PZJG01000001">
    <property type="protein sequence ID" value="RAK50248.1"/>
    <property type="molecule type" value="Genomic_DNA"/>
</dbReference>
<proteinExistence type="predicted"/>